<proteinExistence type="predicted"/>
<accession>A0AAV4TYE5</accession>
<organism evidence="1 2">
    <name type="scientific">Caerostris darwini</name>
    <dbReference type="NCBI Taxonomy" id="1538125"/>
    <lineage>
        <taxon>Eukaryota</taxon>
        <taxon>Metazoa</taxon>
        <taxon>Ecdysozoa</taxon>
        <taxon>Arthropoda</taxon>
        <taxon>Chelicerata</taxon>
        <taxon>Arachnida</taxon>
        <taxon>Araneae</taxon>
        <taxon>Araneomorphae</taxon>
        <taxon>Entelegynae</taxon>
        <taxon>Araneoidea</taxon>
        <taxon>Araneidae</taxon>
        <taxon>Caerostris</taxon>
    </lineage>
</organism>
<evidence type="ECO:0000313" key="1">
    <source>
        <dbReference type="EMBL" id="GIY50289.1"/>
    </source>
</evidence>
<dbReference type="EMBL" id="BPLQ01010366">
    <property type="protein sequence ID" value="GIY50289.1"/>
    <property type="molecule type" value="Genomic_DNA"/>
</dbReference>
<gene>
    <name evidence="1" type="ORF">CDAR_297421</name>
</gene>
<reference evidence="1 2" key="1">
    <citation type="submission" date="2021-06" db="EMBL/GenBank/DDBJ databases">
        <title>Caerostris darwini draft genome.</title>
        <authorList>
            <person name="Kono N."/>
            <person name="Arakawa K."/>
        </authorList>
    </citation>
    <scope>NUCLEOTIDE SEQUENCE [LARGE SCALE GENOMIC DNA]</scope>
</reference>
<dbReference type="AlphaFoldDB" id="A0AAV4TYE5"/>
<keyword evidence="2" id="KW-1185">Reference proteome</keyword>
<protein>
    <submittedName>
        <fullName evidence="1">Uncharacterized protein</fullName>
    </submittedName>
</protein>
<evidence type="ECO:0000313" key="2">
    <source>
        <dbReference type="Proteomes" id="UP001054837"/>
    </source>
</evidence>
<sequence>MTHARQPKRLFPKLPTLSFCNSRIPRALQQHIPAQMMIGAENGCLVYSTTGNLHPLHLFSRVLLNFHFCKLPEVQQSPPVVTLPLPPPSPACSHCCLGFQGFVIPSRRPL</sequence>
<dbReference type="Proteomes" id="UP001054837">
    <property type="component" value="Unassembled WGS sequence"/>
</dbReference>
<comment type="caution">
    <text evidence="1">The sequence shown here is derived from an EMBL/GenBank/DDBJ whole genome shotgun (WGS) entry which is preliminary data.</text>
</comment>
<name>A0AAV4TYE5_9ARAC</name>